<gene>
    <name evidence="1" type="ORF">SMN809_LOCUS84840</name>
</gene>
<evidence type="ECO:0000313" key="2">
    <source>
        <dbReference type="Proteomes" id="UP000676336"/>
    </source>
</evidence>
<name>A0A8S3K2P7_9BILA</name>
<sequence>FGTFPFRQSQTTSVNGHYNRVDWLNRISCSFRSVNLEKDSEMLDIPLLDPTFSGLNFSITGNMRA</sequence>
<dbReference type="EMBL" id="CAJOBI010361847">
    <property type="protein sequence ID" value="CAF5226551.1"/>
    <property type="molecule type" value="Genomic_DNA"/>
</dbReference>
<comment type="caution">
    <text evidence="1">The sequence shown here is derived from an EMBL/GenBank/DDBJ whole genome shotgun (WGS) entry which is preliminary data.</text>
</comment>
<accession>A0A8S3K2P7</accession>
<proteinExistence type="predicted"/>
<dbReference type="Proteomes" id="UP000676336">
    <property type="component" value="Unassembled WGS sequence"/>
</dbReference>
<dbReference type="AlphaFoldDB" id="A0A8S3K2P7"/>
<evidence type="ECO:0000313" key="1">
    <source>
        <dbReference type="EMBL" id="CAF5226551.1"/>
    </source>
</evidence>
<feature type="non-terminal residue" evidence="1">
    <location>
        <position position="1"/>
    </location>
</feature>
<feature type="non-terminal residue" evidence="1">
    <location>
        <position position="65"/>
    </location>
</feature>
<protein>
    <submittedName>
        <fullName evidence="1">Uncharacterized protein</fullName>
    </submittedName>
</protein>
<reference evidence="1" key="1">
    <citation type="submission" date="2021-02" db="EMBL/GenBank/DDBJ databases">
        <authorList>
            <person name="Nowell W R."/>
        </authorList>
    </citation>
    <scope>NUCLEOTIDE SEQUENCE</scope>
</reference>
<organism evidence="1 2">
    <name type="scientific">Rotaria magnacalcarata</name>
    <dbReference type="NCBI Taxonomy" id="392030"/>
    <lineage>
        <taxon>Eukaryota</taxon>
        <taxon>Metazoa</taxon>
        <taxon>Spiralia</taxon>
        <taxon>Gnathifera</taxon>
        <taxon>Rotifera</taxon>
        <taxon>Eurotatoria</taxon>
        <taxon>Bdelloidea</taxon>
        <taxon>Philodinida</taxon>
        <taxon>Philodinidae</taxon>
        <taxon>Rotaria</taxon>
    </lineage>
</organism>